<dbReference type="EMBL" id="CP007547">
    <property type="protein sequence ID" value="AIL44877.1"/>
    <property type="molecule type" value="Genomic_DNA"/>
</dbReference>
<dbReference type="RefSeq" id="WP_024565225.1">
    <property type="nucleotide sequence ID" value="NZ_CP007547.1"/>
</dbReference>
<sequence>MKVKNIFAIIFLLGAIMTYAQNHDLKKNNLTHFFKIEIFADKLTIGYEIPLDNKFLLDLSTGIGASNDLRDGSKGIKWVDNGTSYLGIFLKGQVRYYFNREARENRRHSLINNAGSFLGFQSKFNFNGNKDIGKVLLNELHFGQQLPLGKSLFFRYHVGLGYGYNFGEEYGSIYPGLGLAFGYAF</sequence>
<proteinExistence type="predicted"/>
<organism evidence="1 2">
    <name type="scientific">Elizabethkingia anophelis NUHP1</name>
    <dbReference type="NCBI Taxonomy" id="1338011"/>
    <lineage>
        <taxon>Bacteria</taxon>
        <taxon>Pseudomonadati</taxon>
        <taxon>Bacteroidota</taxon>
        <taxon>Flavobacteriia</taxon>
        <taxon>Flavobacteriales</taxon>
        <taxon>Weeksellaceae</taxon>
        <taxon>Elizabethkingia</taxon>
    </lineage>
</organism>
<evidence type="ECO:0000313" key="1">
    <source>
        <dbReference type="EMBL" id="AIL44877.1"/>
    </source>
</evidence>
<accession>A0A077EBN5</accession>
<name>A0A077EBN5_9FLAO</name>
<dbReference type="Proteomes" id="UP000028933">
    <property type="component" value="Chromosome"/>
</dbReference>
<dbReference type="HOGENOM" id="CLU_125016_0_0_10"/>
<gene>
    <name evidence="1" type="ORF">BD94_1102</name>
</gene>
<reference evidence="1" key="2">
    <citation type="journal article" date="2015" name="Genome Biol. Evol.">
        <title>Complete Genome Sequence and Transcriptomic Analysis of the Novel Pathogen Elizabethkingia anophelis in Response to Oxidative Stress.</title>
        <authorList>
            <person name="Li Y."/>
            <person name="Liu Y."/>
            <person name="Chew S.C."/>
            <person name="Tay M."/>
            <person name="Salido M.M."/>
            <person name="Teo J."/>
            <person name="Lauro F.M."/>
            <person name="Givskov M."/>
            <person name="Yang L."/>
        </authorList>
    </citation>
    <scope>NUCLEOTIDE SEQUENCE</scope>
    <source>
        <strain evidence="1">NUHP1</strain>
    </source>
</reference>
<evidence type="ECO:0000313" key="2">
    <source>
        <dbReference type="Proteomes" id="UP000028933"/>
    </source>
</evidence>
<dbReference type="STRING" id="1338011.BD94_1102"/>
<dbReference type="AlphaFoldDB" id="A0A077EBN5"/>
<reference evidence="1" key="1">
    <citation type="journal article" date="2013" name="Lancet">
        <title>First case of E anophelis outbreak in an intensive-care unit.</title>
        <authorList>
            <person name="Teo J."/>
            <person name="Tan S.Y."/>
            <person name="Tay M."/>
            <person name="Ding Y."/>
            <person name="Kjelleberg S."/>
            <person name="Givskov M."/>
            <person name="Lin R.T."/>
            <person name="Yang L."/>
        </authorList>
    </citation>
    <scope>NUCLEOTIDE SEQUENCE [LARGE SCALE GENOMIC DNA]</scope>
    <source>
        <strain evidence="1">NUHP1</strain>
    </source>
</reference>
<protein>
    <submittedName>
        <fullName evidence="1">Uncharacterized protein</fullName>
    </submittedName>
</protein>
<dbReference type="eggNOG" id="ENOG5032Z3S">
    <property type="taxonomic scope" value="Bacteria"/>
</dbReference>
<dbReference type="KEGG" id="eao:BD94_1102"/>